<evidence type="ECO:0000256" key="1">
    <source>
        <dbReference type="SAM" id="Phobius"/>
    </source>
</evidence>
<gene>
    <name evidence="2" type="ORF">SAMN05444267_102954</name>
</gene>
<keyword evidence="1" id="KW-0472">Membrane</keyword>
<reference evidence="3" key="1">
    <citation type="submission" date="2016-11" db="EMBL/GenBank/DDBJ databases">
        <authorList>
            <person name="Varghese N."/>
            <person name="Submissions S."/>
        </authorList>
    </citation>
    <scope>NUCLEOTIDE SEQUENCE [LARGE SCALE GENOMIC DNA]</scope>
    <source>
        <strain evidence="3">DSM 26899</strain>
    </source>
</reference>
<protein>
    <submittedName>
        <fullName evidence="2">Uncharacterized protein</fullName>
    </submittedName>
</protein>
<name>A0A1M7EW56_9FLAO</name>
<dbReference type="AlphaFoldDB" id="A0A1M7EW56"/>
<keyword evidence="3" id="KW-1185">Reference proteome</keyword>
<dbReference type="Proteomes" id="UP000184364">
    <property type="component" value="Unassembled WGS sequence"/>
</dbReference>
<organism evidence="2 3">
    <name type="scientific">Chryseobacterium polytrichastri</name>
    <dbReference type="NCBI Taxonomy" id="1302687"/>
    <lineage>
        <taxon>Bacteria</taxon>
        <taxon>Pseudomonadati</taxon>
        <taxon>Bacteroidota</taxon>
        <taxon>Flavobacteriia</taxon>
        <taxon>Flavobacteriales</taxon>
        <taxon>Weeksellaceae</taxon>
        <taxon>Chryseobacterium group</taxon>
        <taxon>Chryseobacterium</taxon>
    </lineage>
</organism>
<proteinExistence type="predicted"/>
<dbReference type="RefSeq" id="WP_073295180.1">
    <property type="nucleotide sequence ID" value="NZ_FRAV01000029.1"/>
</dbReference>
<keyword evidence="1" id="KW-0812">Transmembrane</keyword>
<accession>A0A1M7EW56</accession>
<keyword evidence="1" id="KW-1133">Transmembrane helix</keyword>
<evidence type="ECO:0000313" key="2">
    <source>
        <dbReference type="EMBL" id="SHL95921.1"/>
    </source>
</evidence>
<dbReference type="STRING" id="1302687.SAMN05444267_102954"/>
<feature type="transmembrane region" description="Helical" evidence="1">
    <location>
        <begin position="12"/>
        <end position="32"/>
    </location>
</feature>
<evidence type="ECO:0000313" key="3">
    <source>
        <dbReference type="Proteomes" id="UP000184364"/>
    </source>
</evidence>
<sequence length="69" mass="7730">MKTSLKNQYAQANQVLIAIVSAVLGYNIYQAMMHPENSHLILSIALVALTYVMIQKFGYKTTPEKGQQD</sequence>
<dbReference type="OrthoDB" id="1264588at2"/>
<dbReference type="EMBL" id="FRAV01000029">
    <property type="protein sequence ID" value="SHL95921.1"/>
    <property type="molecule type" value="Genomic_DNA"/>
</dbReference>
<feature type="transmembrane region" description="Helical" evidence="1">
    <location>
        <begin position="38"/>
        <end position="54"/>
    </location>
</feature>